<gene>
    <name evidence="4" type="ORF">GCM10007160_22810</name>
</gene>
<evidence type="ECO:0000256" key="1">
    <source>
        <dbReference type="ARBA" id="ARBA00001946"/>
    </source>
</evidence>
<dbReference type="InterPro" id="IPR020084">
    <property type="entry name" value="NUDIX_hydrolase_CS"/>
</dbReference>
<dbReference type="CDD" id="cd04690">
    <property type="entry name" value="NUDIX_Hydrolase"/>
    <property type="match status" value="1"/>
</dbReference>
<dbReference type="SUPFAM" id="SSF55811">
    <property type="entry name" value="Nudix"/>
    <property type="match status" value="1"/>
</dbReference>
<accession>A0ABQ2YWA5</accession>
<proteinExistence type="predicted"/>
<reference evidence="5" key="1">
    <citation type="journal article" date="2019" name="Int. J. Syst. Evol. Microbiol.">
        <title>The Global Catalogue of Microorganisms (GCM) 10K type strain sequencing project: providing services to taxonomists for standard genome sequencing and annotation.</title>
        <authorList>
            <consortium name="The Broad Institute Genomics Platform"/>
            <consortium name="The Broad Institute Genome Sequencing Center for Infectious Disease"/>
            <person name="Wu L."/>
            <person name="Ma J."/>
        </authorList>
    </citation>
    <scope>NUCLEOTIDE SEQUENCE [LARGE SCALE GENOMIC DNA]</scope>
    <source>
        <strain evidence="5">KCTC 22228</strain>
    </source>
</reference>
<evidence type="ECO:0000256" key="2">
    <source>
        <dbReference type="ARBA" id="ARBA00022801"/>
    </source>
</evidence>
<dbReference type="RefSeq" id="WP_189469250.1">
    <property type="nucleotide sequence ID" value="NZ_BMXS01000010.1"/>
</dbReference>
<dbReference type="PANTHER" id="PTHR43046">
    <property type="entry name" value="GDP-MANNOSE MANNOSYL HYDROLASE"/>
    <property type="match status" value="1"/>
</dbReference>
<protein>
    <submittedName>
        <fullName evidence="4">DNA mismatch repair protein MutT</fullName>
    </submittedName>
</protein>
<comment type="cofactor">
    <cofactor evidence="1">
        <name>Mg(2+)</name>
        <dbReference type="ChEBI" id="CHEBI:18420"/>
    </cofactor>
</comment>
<name>A0ABQ2YWA5_9GAMM</name>
<keyword evidence="5" id="KW-1185">Reference proteome</keyword>
<evidence type="ECO:0000313" key="4">
    <source>
        <dbReference type="EMBL" id="GGX94607.1"/>
    </source>
</evidence>
<dbReference type="PROSITE" id="PS00893">
    <property type="entry name" value="NUDIX_BOX"/>
    <property type="match status" value="1"/>
</dbReference>
<evidence type="ECO:0000313" key="5">
    <source>
        <dbReference type="Proteomes" id="UP000653056"/>
    </source>
</evidence>
<dbReference type="EMBL" id="BMXS01000010">
    <property type="protein sequence ID" value="GGX94607.1"/>
    <property type="molecule type" value="Genomic_DNA"/>
</dbReference>
<dbReference type="PANTHER" id="PTHR43046:SF2">
    <property type="entry name" value="8-OXO-DGTP DIPHOSPHATASE-RELATED"/>
    <property type="match status" value="1"/>
</dbReference>
<dbReference type="PROSITE" id="PS51462">
    <property type="entry name" value="NUDIX"/>
    <property type="match status" value="1"/>
</dbReference>
<evidence type="ECO:0000259" key="3">
    <source>
        <dbReference type="PROSITE" id="PS51462"/>
    </source>
</evidence>
<comment type="caution">
    <text evidence="4">The sequence shown here is derived from an EMBL/GenBank/DDBJ whole genome shotgun (WGS) entry which is preliminary data.</text>
</comment>
<dbReference type="InterPro" id="IPR000086">
    <property type="entry name" value="NUDIX_hydrolase_dom"/>
</dbReference>
<sequence>MSHHRNTQTLHIAAALITDENGRLLLVRKRDTQAFMQAGGKIEAGETPVAALARELREELGGAPSSLEPLGEFTAPAANEPGHVVAAHLFRATMTHPIQAAAEIEEIVWVTPTMAAELPLAPLTRDQVLPLALEALQD</sequence>
<dbReference type="Gene3D" id="3.90.79.10">
    <property type="entry name" value="Nucleoside Triphosphate Pyrophosphohydrolase"/>
    <property type="match status" value="1"/>
</dbReference>
<dbReference type="Proteomes" id="UP000653056">
    <property type="component" value="Unassembled WGS sequence"/>
</dbReference>
<keyword evidence="2" id="KW-0378">Hydrolase</keyword>
<dbReference type="Pfam" id="PF00293">
    <property type="entry name" value="NUDIX"/>
    <property type="match status" value="1"/>
</dbReference>
<organism evidence="4 5">
    <name type="scientific">Litchfieldella qijiaojingensis</name>
    <dbReference type="NCBI Taxonomy" id="980347"/>
    <lineage>
        <taxon>Bacteria</taxon>
        <taxon>Pseudomonadati</taxon>
        <taxon>Pseudomonadota</taxon>
        <taxon>Gammaproteobacteria</taxon>
        <taxon>Oceanospirillales</taxon>
        <taxon>Halomonadaceae</taxon>
        <taxon>Litchfieldella</taxon>
    </lineage>
</organism>
<dbReference type="InterPro" id="IPR015797">
    <property type="entry name" value="NUDIX_hydrolase-like_dom_sf"/>
</dbReference>
<feature type="domain" description="Nudix hydrolase" evidence="3">
    <location>
        <begin position="7"/>
        <end position="134"/>
    </location>
</feature>